<sequence length="472" mass="53121">MTFTNPLGRQDFQEISGSHLLGNLQKLPLKGGTMPILFMVLVVVELGWAAQCDKRSGPAGTVKCIQYNYGYQWATCLTDAYIKQKSNQRHQCYDPTATYCWYDCMREKNNKVSGTVTSDCSCTVAPNPKTLAPSRSQLPPECYSPPADSCGWYSNCLERKYPCEATSNEYVIRYAEHFCKLQHETFAKFTLIAQKWVDEVRKCLLVALVPLLRPWMNPTCEQIRERAYSSHTPCYLDTAVTDKVCDLDCSDYFKIFWSIKGSFTKVDTLWESLKGLWNIGYECRWSANIKKCYRELKDGPVRVITLKVVRFLPSRPSPDPLPESDAQSLFADGVGSAIASALRWNSDVMDWLAYTGRVEDPENLEIVVSLADKKALGVVITSTPSIDLNKTIKDFASAVQQGTLSLKVEGQNVWVKTLASCFDKACNNMQTLAVSDKTPHLKTCASAEIPRGKVVMRGTIVVFIMMMNKLFY</sequence>
<comment type="caution">
    <text evidence="1">The sequence shown here is derived from an EMBL/GenBank/DDBJ whole genome shotgun (WGS) entry which is preliminary data.</text>
</comment>
<organism evidence="1 2">
    <name type="scientific">Stylophora pistillata</name>
    <name type="common">Smooth cauliflower coral</name>
    <dbReference type="NCBI Taxonomy" id="50429"/>
    <lineage>
        <taxon>Eukaryota</taxon>
        <taxon>Metazoa</taxon>
        <taxon>Cnidaria</taxon>
        <taxon>Anthozoa</taxon>
        <taxon>Hexacorallia</taxon>
        <taxon>Scleractinia</taxon>
        <taxon>Astrocoeniina</taxon>
        <taxon>Pocilloporidae</taxon>
        <taxon>Stylophora</taxon>
    </lineage>
</organism>
<proteinExistence type="predicted"/>
<dbReference type="EMBL" id="LSMT01000166">
    <property type="protein sequence ID" value="PFX24803.1"/>
    <property type="molecule type" value="Genomic_DNA"/>
</dbReference>
<dbReference type="OrthoDB" id="9983261at2759"/>
<evidence type="ECO:0000313" key="1">
    <source>
        <dbReference type="EMBL" id="PFX24803.1"/>
    </source>
</evidence>
<reference evidence="2" key="1">
    <citation type="journal article" date="2017" name="bioRxiv">
        <title>Comparative analysis of the genomes of Stylophora pistillata and Acropora digitifera provides evidence for extensive differences between species of corals.</title>
        <authorList>
            <person name="Voolstra C.R."/>
            <person name="Li Y."/>
            <person name="Liew Y.J."/>
            <person name="Baumgarten S."/>
            <person name="Zoccola D."/>
            <person name="Flot J.-F."/>
            <person name="Tambutte S."/>
            <person name="Allemand D."/>
            <person name="Aranda M."/>
        </authorList>
    </citation>
    <scope>NUCLEOTIDE SEQUENCE [LARGE SCALE GENOMIC DNA]</scope>
</reference>
<name>A0A2B4S6Y1_STYPI</name>
<protein>
    <submittedName>
        <fullName evidence="1">Uncharacterized protein</fullName>
    </submittedName>
</protein>
<dbReference type="STRING" id="50429.A0A2B4S6Y1"/>
<dbReference type="Proteomes" id="UP000225706">
    <property type="component" value="Unassembled WGS sequence"/>
</dbReference>
<gene>
    <name evidence="1" type="ORF">AWC38_SpisGene10590</name>
</gene>
<dbReference type="AlphaFoldDB" id="A0A2B4S6Y1"/>
<evidence type="ECO:0000313" key="2">
    <source>
        <dbReference type="Proteomes" id="UP000225706"/>
    </source>
</evidence>
<accession>A0A2B4S6Y1</accession>
<keyword evidence="2" id="KW-1185">Reference proteome</keyword>